<proteinExistence type="predicted"/>
<dbReference type="EMBL" id="BMEV01000088">
    <property type="protein sequence ID" value="GFZ89222.1"/>
    <property type="molecule type" value="Genomic_DNA"/>
</dbReference>
<evidence type="ECO:0000313" key="2">
    <source>
        <dbReference type="Proteomes" id="UP000602050"/>
    </source>
</evidence>
<evidence type="ECO:0000313" key="1">
    <source>
        <dbReference type="EMBL" id="GFZ89222.1"/>
    </source>
</evidence>
<reference evidence="1" key="2">
    <citation type="submission" date="2020-09" db="EMBL/GenBank/DDBJ databases">
        <authorList>
            <person name="Sun Q."/>
            <person name="Zhou Y."/>
        </authorList>
    </citation>
    <scope>NUCLEOTIDE SEQUENCE</scope>
    <source>
        <strain evidence="1">CGMCC 1.12360</strain>
    </source>
</reference>
<organism evidence="1 2">
    <name type="scientific">Compostibacillus humi</name>
    <dbReference type="NCBI Taxonomy" id="1245525"/>
    <lineage>
        <taxon>Bacteria</taxon>
        <taxon>Bacillati</taxon>
        <taxon>Bacillota</taxon>
        <taxon>Bacilli</taxon>
        <taxon>Bacillales</taxon>
        <taxon>Bacillaceae</taxon>
        <taxon>Compostibacillus</taxon>
    </lineage>
</organism>
<name>A0A8J2XAC5_9BACI</name>
<dbReference type="AlphaFoldDB" id="A0A8J2XAC5"/>
<gene>
    <name evidence="1" type="ORF">GCM10010978_30810</name>
</gene>
<comment type="caution">
    <text evidence="1">The sequence shown here is derived from an EMBL/GenBank/DDBJ whole genome shotgun (WGS) entry which is preliminary data.</text>
</comment>
<keyword evidence="2" id="KW-1185">Reference proteome</keyword>
<accession>A0A8J2XAC5</accession>
<reference evidence="1" key="1">
    <citation type="journal article" date="2014" name="Int. J. Syst. Evol. Microbiol.">
        <title>Complete genome sequence of Corynebacterium casei LMG S-19264T (=DSM 44701T), isolated from a smear-ripened cheese.</title>
        <authorList>
            <consortium name="US DOE Joint Genome Institute (JGI-PGF)"/>
            <person name="Walter F."/>
            <person name="Albersmeier A."/>
            <person name="Kalinowski J."/>
            <person name="Ruckert C."/>
        </authorList>
    </citation>
    <scope>NUCLEOTIDE SEQUENCE</scope>
    <source>
        <strain evidence="1">CGMCC 1.12360</strain>
    </source>
</reference>
<dbReference type="Proteomes" id="UP000602050">
    <property type="component" value="Unassembled WGS sequence"/>
</dbReference>
<sequence>MTSFYMLAGRAVALDNLVPHFMYNTYLYYMKMGGTHERWKSGECTWKLKKTG</sequence>
<protein>
    <submittedName>
        <fullName evidence="1">Uncharacterized protein</fullName>
    </submittedName>
</protein>